<dbReference type="STRING" id="1798697.A2373_00375"/>
<dbReference type="Gene3D" id="3.40.50.150">
    <property type="entry name" value="Vaccinia Virus protein VP39"/>
    <property type="match status" value="1"/>
</dbReference>
<comment type="caution">
    <text evidence="1">The sequence shown here is derived from an EMBL/GenBank/DDBJ whole genome shotgun (WGS) entry which is preliminary data.</text>
</comment>
<accession>A0A1F6NJQ5</accession>
<dbReference type="SUPFAM" id="SSF53335">
    <property type="entry name" value="S-adenosyl-L-methionine-dependent methyltransferases"/>
    <property type="match status" value="1"/>
</dbReference>
<evidence type="ECO:0000313" key="1">
    <source>
        <dbReference type="EMBL" id="OGH84099.1"/>
    </source>
</evidence>
<protein>
    <recommendedName>
        <fullName evidence="3">Methyltransferase</fullName>
    </recommendedName>
</protein>
<dbReference type="Pfam" id="PF13489">
    <property type="entry name" value="Methyltransf_23"/>
    <property type="match status" value="1"/>
</dbReference>
<dbReference type="EMBL" id="MFQS01000002">
    <property type="protein sequence ID" value="OGH84099.1"/>
    <property type="molecule type" value="Genomic_DNA"/>
</dbReference>
<proteinExistence type="predicted"/>
<dbReference type="AlphaFoldDB" id="A0A1F6NJQ5"/>
<name>A0A1F6NJQ5_9BACT</name>
<dbReference type="Proteomes" id="UP000176300">
    <property type="component" value="Unassembled WGS sequence"/>
</dbReference>
<dbReference type="PANTHER" id="PTHR43861:SF6">
    <property type="entry name" value="METHYLTRANSFERASE TYPE 11"/>
    <property type="match status" value="1"/>
</dbReference>
<evidence type="ECO:0008006" key="3">
    <source>
        <dbReference type="Google" id="ProtNLM"/>
    </source>
</evidence>
<dbReference type="InterPro" id="IPR029063">
    <property type="entry name" value="SAM-dependent_MTases_sf"/>
</dbReference>
<gene>
    <name evidence="1" type="ORF">A2373_00375</name>
</gene>
<organism evidence="1 2">
    <name type="scientific">Candidatus Magasanikbacteria bacterium RIFOXYB1_FULL_40_15</name>
    <dbReference type="NCBI Taxonomy" id="1798697"/>
    <lineage>
        <taxon>Bacteria</taxon>
        <taxon>Candidatus Magasanikiibacteriota</taxon>
    </lineage>
</organism>
<evidence type="ECO:0000313" key="2">
    <source>
        <dbReference type="Proteomes" id="UP000176300"/>
    </source>
</evidence>
<reference evidence="1 2" key="1">
    <citation type="journal article" date="2016" name="Nat. Commun.">
        <title>Thousands of microbial genomes shed light on interconnected biogeochemical processes in an aquifer system.</title>
        <authorList>
            <person name="Anantharaman K."/>
            <person name="Brown C.T."/>
            <person name="Hug L.A."/>
            <person name="Sharon I."/>
            <person name="Castelle C.J."/>
            <person name="Probst A.J."/>
            <person name="Thomas B.C."/>
            <person name="Singh A."/>
            <person name="Wilkins M.J."/>
            <person name="Karaoz U."/>
            <person name="Brodie E.L."/>
            <person name="Williams K.H."/>
            <person name="Hubbard S.S."/>
            <person name="Banfield J.F."/>
        </authorList>
    </citation>
    <scope>NUCLEOTIDE SEQUENCE [LARGE SCALE GENOMIC DNA]</scope>
</reference>
<sequence length="296" mass="34138">MENTKNKDKNKQTTCRLCGENGVNFWFEKNNNDVYKCPKCKLIFVHPIPNNMENIYSENYFCGANEGFGYINYDEDKNDESEEFKKYLDKIEKQYPDKGSLLDVGAATGSFMTAAKKRGWNVSGVEISDFAAETGRQKGLDIKTGILENCGYEKEYFDIITLWDVFEHISNPQSTLAHIKKILKPGGLIVMNLPDSDSLFARLMGKKWALIIPPEHLHLFSIHNLKILLERNQFSLISKDTIGKKFKLAYVFHALYTIRHKKIWRKISNLIKKTPLNNLSVLINLRDNMFVIAKKQ</sequence>
<dbReference type="CDD" id="cd02440">
    <property type="entry name" value="AdoMet_MTases"/>
    <property type="match status" value="1"/>
</dbReference>
<dbReference type="PANTHER" id="PTHR43861">
    <property type="entry name" value="TRANS-ACONITATE 2-METHYLTRANSFERASE-RELATED"/>
    <property type="match status" value="1"/>
</dbReference>